<dbReference type="eggNOG" id="ENOG5031EGQ">
    <property type="taxonomic scope" value="Bacteria"/>
</dbReference>
<sequence length="71" mass="7931">MKKLAIIISLLVPVLSFAGNASYSTNNIDVFLEQCAKEKDPVKRQNSCHMLDQHSESQATIPDFHKETVTV</sequence>
<organism evidence="2 3">
    <name type="scientific">Legionella massiliensis</name>
    <dbReference type="NCBI Taxonomy" id="1034943"/>
    <lineage>
        <taxon>Bacteria</taxon>
        <taxon>Pseudomonadati</taxon>
        <taxon>Pseudomonadota</taxon>
        <taxon>Gammaproteobacteria</taxon>
        <taxon>Legionellales</taxon>
        <taxon>Legionellaceae</taxon>
        <taxon>Legionella</taxon>
    </lineage>
</organism>
<evidence type="ECO:0000313" key="3">
    <source>
        <dbReference type="Proteomes" id="UP000044071"/>
    </source>
</evidence>
<dbReference type="AlphaFoldDB" id="A0A078KY30"/>
<name>A0A078KY30_9GAMM</name>
<dbReference type="OrthoDB" id="5639142at2"/>
<dbReference type="EMBL" id="CCSB01000002">
    <property type="protein sequence ID" value="CDZ77912.1"/>
    <property type="molecule type" value="Genomic_DNA"/>
</dbReference>
<dbReference type="Proteomes" id="UP000044071">
    <property type="component" value="Unassembled WGS sequence"/>
</dbReference>
<keyword evidence="1" id="KW-0732">Signal</keyword>
<reference evidence="2 3" key="1">
    <citation type="submission" date="2014-06" db="EMBL/GenBank/DDBJ databases">
        <authorList>
            <person name="Urmite Genomes Urmite Genomes"/>
        </authorList>
    </citation>
    <scope>NUCLEOTIDE SEQUENCE [LARGE SCALE GENOMIC DNA]</scope>
</reference>
<feature type="chain" id="PRO_5009744097" evidence="1">
    <location>
        <begin position="19"/>
        <end position="71"/>
    </location>
</feature>
<dbReference type="RefSeq" id="WP_043874370.1">
    <property type="nucleotide sequence ID" value="NZ_CCVW01000002.1"/>
</dbReference>
<accession>A0A078KY30</accession>
<evidence type="ECO:0000313" key="2">
    <source>
        <dbReference type="EMBL" id="CDZ77912.1"/>
    </source>
</evidence>
<evidence type="ECO:0000256" key="1">
    <source>
        <dbReference type="SAM" id="SignalP"/>
    </source>
</evidence>
<feature type="signal peptide" evidence="1">
    <location>
        <begin position="1"/>
        <end position="18"/>
    </location>
</feature>
<protein>
    <submittedName>
        <fullName evidence="2">Uncharacterized protein</fullName>
    </submittedName>
</protein>
<proteinExistence type="predicted"/>
<keyword evidence="3" id="KW-1185">Reference proteome</keyword>
<gene>
    <name evidence="2" type="ORF">BN59_02206</name>
</gene>